<dbReference type="PANTHER" id="PTHR43441:SF6">
    <property type="entry name" value="N-ACETYLTRANSFERASE DOMAIN-CONTAINING PROTEIN"/>
    <property type="match status" value="1"/>
</dbReference>
<dbReference type="EMBL" id="BOOQ01000002">
    <property type="protein sequence ID" value="GII44210.1"/>
    <property type="molecule type" value="Genomic_DNA"/>
</dbReference>
<dbReference type="AlphaFoldDB" id="A0A8J3XKG2"/>
<accession>A0A8J3XKG2</accession>
<reference evidence="2" key="1">
    <citation type="submission" date="2021-01" db="EMBL/GenBank/DDBJ databases">
        <title>Whole genome shotgun sequence of Planotetraspora silvatica NBRC 100141.</title>
        <authorList>
            <person name="Komaki H."/>
            <person name="Tamura T."/>
        </authorList>
    </citation>
    <scope>NUCLEOTIDE SEQUENCE</scope>
    <source>
        <strain evidence="2">NBRC 100141</strain>
    </source>
</reference>
<dbReference type="InterPro" id="IPR016181">
    <property type="entry name" value="Acyl_CoA_acyltransferase"/>
</dbReference>
<proteinExistence type="predicted"/>
<protein>
    <submittedName>
        <fullName evidence="2">Alanine acetyltransferase</fullName>
    </submittedName>
</protein>
<dbReference type="Proteomes" id="UP000644610">
    <property type="component" value="Unassembled WGS sequence"/>
</dbReference>
<dbReference type="InterPro" id="IPR000182">
    <property type="entry name" value="GNAT_dom"/>
</dbReference>
<dbReference type="Gene3D" id="3.40.630.30">
    <property type="match status" value="1"/>
</dbReference>
<dbReference type="CDD" id="cd04301">
    <property type="entry name" value="NAT_SF"/>
    <property type="match status" value="1"/>
</dbReference>
<evidence type="ECO:0000259" key="1">
    <source>
        <dbReference type="PROSITE" id="PS51186"/>
    </source>
</evidence>
<dbReference type="GO" id="GO:0005737">
    <property type="term" value="C:cytoplasm"/>
    <property type="evidence" value="ECO:0007669"/>
    <property type="project" value="TreeGrafter"/>
</dbReference>
<organism evidence="2 3">
    <name type="scientific">Planotetraspora silvatica</name>
    <dbReference type="NCBI Taxonomy" id="234614"/>
    <lineage>
        <taxon>Bacteria</taxon>
        <taxon>Bacillati</taxon>
        <taxon>Actinomycetota</taxon>
        <taxon>Actinomycetes</taxon>
        <taxon>Streptosporangiales</taxon>
        <taxon>Streptosporangiaceae</taxon>
        <taxon>Planotetraspora</taxon>
    </lineage>
</organism>
<dbReference type="RefSeq" id="WP_203971503.1">
    <property type="nucleotide sequence ID" value="NZ_BAAAKY010000005.1"/>
</dbReference>
<sequence length="194" mass="21546">MSALEVRLRPVTEEDLGMFRRFVTEPGLIGLDWTGFRDAQAPARRYAIDGYLGEDDSRVVVEVDGTAAGLMSWSARGFGVSRYWEIGIALLPDWRGRGIGWRAQAMLCDYLFTHTPVERIQAATHPENIAEQKSLERAGFTLEGVLRAVEFRAGQWRDGWMYSRLRGDPPPSCAYASEVRDAGAGPEPASGRVP</sequence>
<evidence type="ECO:0000313" key="3">
    <source>
        <dbReference type="Proteomes" id="UP000644610"/>
    </source>
</evidence>
<evidence type="ECO:0000313" key="2">
    <source>
        <dbReference type="EMBL" id="GII44210.1"/>
    </source>
</evidence>
<keyword evidence="3" id="KW-1185">Reference proteome</keyword>
<dbReference type="GO" id="GO:0008999">
    <property type="term" value="F:protein-N-terminal-alanine acetyltransferase activity"/>
    <property type="evidence" value="ECO:0007669"/>
    <property type="project" value="TreeGrafter"/>
</dbReference>
<dbReference type="SUPFAM" id="SSF55729">
    <property type="entry name" value="Acyl-CoA N-acyltransferases (Nat)"/>
    <property type="match status" value="1"/>
</dbReference>
<dbReference type="InterPro" id="IPR051908">
    <property type="entry name" value="Ribosomal_N-acetyltransferase"/>
</dbReference>
<dbReference type="GO" id="GO:1990189">
    <property type="term" value="F:protein N-terminal-serine acetyltransferase activity"/>
    <property type="evidence" value="ECO:0007669"/>
    <property type="project" value="TreeGrafter"/>
</dbReference>
<dbReference type="PANTHER" id="PTHR43441">
    <property type="entry name" value="RIBOSOMAL-PROTEIN-SERINE ACETYLTRANSFERASE"/>
    <property type="match status" value="1"/>
</dbReference>
<dbReference type="PROSITE" id="PS51186">
    <property type="entry name" value="GNAT"/>
    <property type="match status" value="1"/>
</dbReference>
<feature type="domain" description="N-acetyltransferase" evidence="1">
    <location>
        <begin position="6"/>
        <end position="166"/>
    </location>
</feature>
<gene>
    <name evidence="2" type="primary">rimJ</name>
    <name evidence="2" type="ORF">Psi02_06340</name>
</gene>
<name>A0A8J3XKG2_9ACTN</name>
<comment type="caution">
    <text evidence="2">The sequence shown here is derived from an EMBL/GenBank/DDBJ whole genome shotgun (WGS) entry which is preliminary data.</text>
</comment>
<dbReference type="Pfam" id="PF13302">
    <property type="entry name" value="Acetyltransf_3"/>
    <property type="match status" value="1"/>
</dbReference>